<keyword evidence="3" id="KW-1185">Reference proteome</keyword>
<proteinExistence type="predicted"/>
<dbReference type="InParanoid" id="A0A6C2YNS3"/>
<evidence type="ECO:0000313" key="3">
    <source>
        <dbReference type="Proteomes" id="UP000464378"/>
    </source>
</evidence>
<evidence type="ECO:0000256" key="1">
    <source>
        <dbReference type="SAM" id="Phobius"/>
    </source>
</evidence>
<dbReference type="EMBL" id="LR586016">
    <property type="protein sequence ID" value="VIP03017.1"/>
    <property type="molecule type" value="Genomic_DNA"/>
</dbReference>
<reference evidence="2" key="1">
    <citation type="submission" date="2019-04" db="EMBL/GenBank/DDBJ databases">
        <authorList>
            <consortium name="Science for Life Laboratories"/>
        </authorList>
    </citation>
    <scope>NUCLEOTIDE SEQUENCE</scope>
    <source>
        <strain evidence="2">MBLW1</strain>
    </source>
</reference>
<keyword evidence="1" id="KW-0472">Membrane</keyword>
<feature type="transmembrane region" description="Helical" evidence="1">
    <location>
        <begin position="196"/>
        <end position="219"/>
    </location>
</feature>
<keyword evidence="1" id="KW-0812">Transmembrane</keyword>
<keyword evidence="1" id="KW-1133">Transmembrane helix</keyword>
<feature type="transmembrane region" description="Helical" evidence="1">
    <location>
        <begin position="21"/>
        <end position="37"/>
    </location>
</feature>
<accession>A0A6C2YNS3</accession>
<sequence>MKPSSNFQMVFDRMTLPGLRIYLYLGFAALLFLLFVLGERNALAGGLICLFLGIPGLLFRWTFAPILVLILSFYFMLAPAGVPMSRAFVEEVPSLQLTDLLITAAVLVYLIAQYRVNSLLSQAFPLERPLIHRTAIPDEPPLDAPAQRPNTSVHDSEVKSILIQGVVFTLASLVGWVFLYYPPIGARGFPSTTVRFWIAVWSIAGSMMVGHVVLSYLSWRNMRRDEASMILRDALWWETRREQERLHHWRQWYRSGRPEPLIANDVEQQSERSERK</sequence>
<gene>
    <name evidence="2" type="ORF">GMBLW1_09430</name>
</gene>
<dbReference type="RefSeq" id="WP_162658131.1">
    <property type="nucleotide sequence ID" value="NZ_LR593887.1"/>
</dbReference>
<dbReference type="Proteomes" id="UP000464378">
    <property type="component" value="Chromosome"/>
</dbReference>
<name>A0A6C2YNS3_9BACT</name>
<feature type="transmembrane region" description="Helical" evidence="1">
    <location>
        <begin position="161"/>
        <end position="181"/>
    </location>
</feature>
<feature type="transmembrane region" description="Helical" evidence="1">
    <location>
        <begin position="66"/>
        <end position="89"/>
    </location>
</feature>
<organism evidence="2">
    <name type="scientific">Tuwongella immobilis</name>
    <dbReference type="NCBI Taxonomy" id="692036"/>
    <lineage>
        <taxon>Bacteria</taxon>
        <taxon>Pseudomonadati</taxon>
        <taxon>Planctomycetota</taxon>
        <taxon>Planctomycetia</taxon>
        <taxon>Gemmatales</taxon>
        <taxon>Gemmataceae</taxon>
        <taxon>Tuwongella</taxon>
    </lineage>
</organism>
<feature type="transmembrane region" description="Helical" evidence="1">
    <location>
        <begin position="43"/>
        <end position="59"/>
    </location>
</feature>
<protein>
    <recommendedName>
        <fullName evidence="4">Transmembrane protein</fullName>
    </recommendedName>
</protein>
<dbReference type="KEGG" id="tim:GMBLW1_09430"/>
<dbReference type="AlphaFoldDB" id="A0A6C2YNS3"/>
<evidence type="ECO:0008006" key="4">
    <source>
        <dbReference type="Google" id="ProtNLM"/>
    </source>
</evidence>
<feature type="transmembrane region" description="Helical" evidence="1">
    <location>
        <begin position="95"/>
        <end position="112"/>
    </location>
</feature>
<dbReference type="EMBL" id="LR593887">
    <property type="protein sequence ID" value="VTS03138.1"/>
    <property type="molecule type" value="Genomic_DNA"/>
</dbReference>
<evidence type="ECO:0000313" key="2">
    <source>
        <dbReference type="EMBL" id="VIP03017.1"/>
    </source>
</evidence>